<comment type="caution">
    <text evidence="1">The sequence shown here is derived from an EMBL/GenBank/DDBJ whole genome shotgun (WGS) entry which is preliminary data.</text>
</comment>
<sequence>MSENSAADVIRSIADEYWETMMRSSPLIASFFGDHRFDDQSDDVSAQAEQRHRQLWAELRERAAAVPVEELDEDAMVNRDLLIGDLDDAITRVDTRLAELTSDQMQGMHAQFLMLFGQLRAPDPEHAGMAVRRVSELARTLDQAAERYREGLAAGRPPARINVTRSRNQVESYLAAPMENDPFVNLAGPTDWDGESAWRAELADAVRDVLRPAFARYRDVLANDLEPAARLDDQAGLAHLADGDEIYQALIKLNTGLTLTADELHELGLEQATKSIRAEFAEIGARAFGTSDVPEIFDRLLNDPEIRYRSGAEIVEHARACLDNATAAMGDWFGILPQAPCRLTPVPDYLAADVPPAYYTPPAPDGSRPGEYHVNLHQPTERGRHQTASIAYHEAIPGHHLQLAIASERADLPAFRRMSMGQTAYIEGWGLYAERLAVEMGLYDDDLDLLGMLASDVWRACRLVVDTGLHARGWTRQQAIDFMIEHAPLDLDTIKVEVDRYIGMPGQALAYKVGQREILDQRAQAMAALGSRFDIKGFHDVVLGAASVSLPVLRRRVSTWIAAHD</sequence>
<dbReference type="InterPro" id="IPR010281">
    <property type="entry name" value="DUF885"/>
</dbReference>
<accession>A0A6N9YMD0</accession>
<evidence type="ECO:0000313" key="2">
    <source>
        <dbReference type="Proteomes" id="UP000469185"/>
    </source>
</evidence>
<dbReference type="Pfam" id="PF05960">
    <property type="entry name" value="DUF885"/>
    <property type="match status" value="1"/>
</dbReference>
<keyword evidence="2" id="KW-1185">Reference proteome</keyword>
<dbReference type="Proteomes" id="UP000469185">
    <property type="component" value="Unassembled WGS sequence"/>
</dbReference>
<organism evidence="1 2">
    <name type="scientific">Phytoactinopolyspora alkaliphila</name>
    <dbReference type="NCBI Taxonomy" id="1783498"/>
    <lineage>
        <taxon>Bacteria</taxon>
        <taxon>Bacillati</taxon>
        <taxon>Actinomycetota</taxon>
        <taxon>Actinomycetes</taxon>
        <taxon>Jiangellales</taxon>
        <taxon>Jiangellaceae</taxon>
        <taxon>Phytoactinopolyspora</taxon>
    </lineage>
</organism>
<dbReference type="RefSeq" id="WP_163818923.1">
    <property type="nucleotide sequence ID" value="NZ_JAAGOB010000006.1"/>
</dbReference>
<name>A0A6N9YMD0_9ACTN</name>
<dbReference type="EMBL" id="JAAGOB010000006">
    <property type="protein sequence ID" value="NED96134.1"/>
    <property type="molecule type" value="Genomic_DNA"/>
</dbReference>
<protein>
    <submittedName>
        <fullName evidence="1">DUF885 domain-containing protein</fullName>
    </submittedName>
</protein>
<evidence type="ECO:0000313" key="1">
    <source>
        <dbReference type="EMBL" id="NED96134.1"/>
    </source>
</evidence>
<proteinExistence type="predicted"/>
<dbReference type="AlphaFoldDB" id="A0A6N9YMD0"/>
<reference evidence="1 2" key="1">
    <citation type="submission" date="2020-02" db="EMBL/GenBank/DDBJ databases">
        <authorList>
            <person name="Li X.-J."/>
            <person name="Feng X.-M."/>
        </authorList>
    </citation>
    <scope>NUCLEOTIDE SEQUENCE [LARGE SCALE GENOMIC DNA]</scope>
    <source>
        <strain evidence="1 2">CGMCC 4.7225</strain>
    </source>
</reference>
<dbReference type="PANTHER" id="PTHR33361:SF2">
    <property type="entry name" value="DUF885 DOMAIN-CONTAINING PROTEIN"/>
    <property type="match status" value="1"/>
</dbReference>
<dbReference type="PANTHER" id="PTHR33361">
    <property type="entry name" value="GLR0591 PROTEIN"/>
    <property type="match status" value="1"/>
</dbReference>
<gene>
    <name evidence="1" type="ORF">G1H11_12525</name>
</gene>